<dbReference type="EMBL" id="CP003382">
    <property type="protein sequence ID" value="AFZ67187.1"/>
    <property type="molecule type" value="Genomic_DNA"/>
</dbReference>
<evidence type="ECO:0000313" key="4">
    <source>
        <dbReference type="Proteomes" id="UP000010467"/>
    </source>
</evidence>
<dbReference type="STRING" id="937777.Deipe_1654"/>
<accession>L0A202</accession>
<keyword evidence="2" id="KW-0812">Transmembrane</keyword>
<evidence type="ECO:0000256" key="2">
    <source>
        <dbReference type="SAM" id="Phobius"/>
    </source>
</evidence>
<evidence type="ECO:0000313" key="3">
    <source>
        <dbReference type="EMBL" id="AFZ67187.1"/>
    </source>
</evidence>
<proteinExistence type="predicted"/>
<dbReference type="AlphaFoldDB" id="L0A202"/>
<feature type="compositionally biased region" description="Low complexity" evidence="1">
    <location>
        <begin position="190"/>
        <end position="199"/>
    </location>
</feature>
<keyword evidence="2" id="KW-1133">Transmembrane helix</keyword>
<sequence>MKQNVSTSLQRPSQKSTWLVLTLITIGGAYTCSPDYWLSIVLLIAAGSLGLVTLLYARERTLPLAVTGALTAASLTLFVVSHAQVLGARHHAELDRQVAERQSLERERLRQSAEAQGLTRLRLEQAAQKEQAARQEQARQAALAQQERARQAEQTQRARAEQAEQARRLQAERAQEAQRQREEAQRREQVSAARVAAATVPTPTTVPNEEAVFRRRCLDAIASQLDVERVSRSPGGMLSPERWGPPQDNLWFWKPNVRRWDTGEVQQFTCRTSNDRGFEVFPGI</sequence>
<name>L0A202_DEIPD</name>
<dbReference type="Proteomes" id="UP000010467">
    <property type="component" value="Chromosome"/>
</dbReference>
<gene>
    <name evidence="3" type="ordered locus">Deipe_1654</name>
</gene>
<organism evidence="3 4">
    <name type="scientific">Deinococcus peraridilitoris (strain DSM 19664 / LMG 22246 / CIP 109416 / KR-200)</name>
    <dbReference type="NCBI Taxonomy" id="937777"/>
    <lineage>
        <taxon>Bacteria</taxon>
        <taxon>Thermotogati</taxon>
        <taxon>Deinococcota</taxon>
        <taxon>Deinococci</taxon>
        <taxon>Deinococcales</taxon>
        <taxon>Deinococcaceae</taxon>
        <taxon>Deinococcus</taxon>
    </lineage>
</organism>
<reference evidence="4" key="1">
    <citation type="submission" date="2012-03" db="EMBL/GenBank/DDBJ databases">
        <title>Complete sequence of chromosome of Deinococcus peraridilitoris DSM 19664.</title>
        <authorList>
            <person name="Lucas S."/>
            <person name="Copeland A."/>
            <person name="Lapidus A."/>
            <person name="Glavina del Rio T."/>
            <person name="Dalin E."/>
            <person name="Tice H."/>
            <person name="Bruce D."/>
            <person name="Goodwin L."/>
            <person name="Pitluck S."/>
            <person name="Peters L."/>
            <person name="Mikhailova N."/>
            <person name="Lu M."/>
            <person name="Kyrpides N."/>
            <person name="Mavromatis K."/>
            <person name="Ivanova N."/>
            <person name="Brettin T."/>
            <person name="Detter J.C."/>
            <person name="Han C."/>
            <person name="Larimer F."/>
            <person name="Land M."/>
            <person name="Hauser L."/>
            <person name="Markowitz V."/>
            <person name="Cheng J.-F."/>
            <person name="Hugenholtz P."/>
            <person name="Woyke T."/>
            <person name="Wu D."/>
            <person name="Pukall R."/>
            <person name="Steenblock K."/>
            <person name="Brambilla E."/>
            <person name="Klenk H.-P."/>
            <person name="Eisen J.A."/>
        </authorList>
    </citation>
    <scope>NUCLEOTIDE SEQUENCE [LARGE SCALE GENOMIC DNA]</scope>
    <source>
        <strain evidence="4">DSM 19664 / LMG 22246 / CIP 109416 / KR-200</strain>
    </source>
</reference>
<feature type="transmembrane region" description="Helical" evidence="2">
    <location>
        <begin position="36"/>
        <end position="57"/>
    </location>
</feature>
<dbReference type="HOGENOM" id="CLU_979053_0_0_0"/>
<feature type="region of interest" description="Disordered" evidence="1">
    <location>
        <begin position="139"/>
        <end position="199"/>
    </location>
</feature>
<dbReference type="KEGG" id="dpd:Deipe_1654"/>
<protein>
    <submittedName>
        <fullName evidence="3">Uncharacterized protein</fullName>
    </submittedName>
</protein>
<feature type="compositionally biased region" description="Basic and acidic residues" evidence="1">
    <location>
        <begin position="147"/>
        <end position="189"/>
    </location>
</feature>
<evidence type="ECO:0000256" key="1">
    <source>
        <dbReference type="SAM" id="MobiDB-lite"/>
    </source>
</evidence>
<dbReference type="RefSeq" id="WP_015235495.1">
    <property type="nucleotide sequence ID" value="NC_019793.1"/>
</dbReference>
<keyword evidence="2" id="KW-0472">Membrane</keyword>
<dbReference type="PATRIC" id="fig|937777.3.peg.1652"/>
<keyword evidence="4" id="KW-1185">Reference proteome</keyword>
<feature type="transmembrane region" description="Helical" evidence="2">
    <location>
        <begin position="64"/>
        <end position="83"/>
    </location>
</feature>